<evidence type="ECO:0000256" key="1">
    <source>
        <dbReference type="SAM" id="Phobius"/>
    </source>
</evidence>
<feature type="transmembrane region" description="Helical" evidence="1">
    <location>
        <begin position="12"/>
        <end position="38"/>
    </location>
</feature>
<sequence length="76" mass="9113">MVSSSNVFFPQYFLAFLFLLLTLPFKIKFKVFFFFFFVQKVEHQEKNPNDVTHLLSRGINKPRPRVGVEKLHNDDY</sequence>
<protein>
    <submittedName>
        <fullName evidence="2">Uncharacterized protein</fullName>
    </submittedName>
</protein>
<gene>
    <name evidence="2" type="ORF">L3Y34_004609</name>
</gene>
<dbReference type="Proteomes" id="UP000827892">
    <property type="component" value="Chromosome IV"/>
</dbReference>
<dbReference type="AlphaFoldDB" id="A0AAE9AFQ5"/>
<dbReference type="EMBL" id="CP090894">
    <property type="protein sequence ID" value="ULT96075.1"/>
    <property type="molecule type" value="Genomic_DNA"/>
</dbReference>
<accession>A0AAE9AFQ5</accession>
<evidence type="ECO:0000313" key="3">
    <source>
        <dbReference type="Proteomes" id="UP000827892"/>
    </source>
</evidence>
<keyword evidence="1" id="KW-0812">Transmembrane</keyword>
<keyword evidence="1" id="KW-1133">Transmembrane helix</keyword>
<organism evidence="2 3">
    <name type="scientific">Caenorhabditis briggsae</name>
    <dbReference type="NCBI Taxonomy" id="6238"/>
    <lineage>
        <taxon>Eukaryota</taxon>
        <taxon>Metazoa</taxon>
        <taxon>Ecdysozoa</taxon>
        <taxon>Nematoda</taxon>
        <taxon>Chromadorea</taxon>
        <taxon>Rhabditida</taxon>
        <taxon>Rhabditina</taxon>
        <taxon>Rhabditomorpha</taxon>
        <taxon>Rhabditoidea</taxon>
        <taxon>Rhabditidae</taxon>
        <taxon>Peloderinae</taxon>
        <taxon>Caenorhabditis</taxon>
    </lineage>
</organism>
<reference evidence="2 3" key="1">
    <citation type="submission" date="2022-05" db="EMBL/GenBank/DDBJ databases">
        <title>Chromosome-level reference genomes for two strains of Caenorhabditis briggsae: an improved platform for comparative genomics.</title>
        <authorList>
            <person name="Stevens L."/>
            <person name="Andersen E.C."/>
        </authorList>
    </citation>
    <scope>NUCLEOTIDE SEQUENCE [LARGE SCALE GENOMIC DNA]</scope>
    <source>
        <strain evidence="2">QX1410_ONT</strain>
        <tissue evidence="2">Whole-organism</tissue>
    </source>
</reference>
<proteinExistence type="predicted"/>
<name>A0AAE9AFQ5_CAEBR</name>
<keyword evidence="1" id="KW-0472">Membrane</keyword>
<evidence type="ECO:0000313" key="2">
    <source>
        <dbReference type="EMBL" id="ULT96075.1"/>
    </source>
</evidence>